<evidence type="ECO:0000313" key="1">
    <source>
        <dbReference type="EMBL" id="MBW6389759.1"/>
    </source>
</evidence>
<evidence type="ECO:0000313" key="2">
    <source>
        <dbReference type="Proteomes" id="UP000769617"/>
    </source>
</evidence>
<sequence>MQAFNSSVTRLGQLLTCVALMGGSTTVAADAERLEADLRALFGAGGNLSLGEVSSGMLRSRVTAEEIVFEAEEGERLVIDRYIVSGDYDAPDEVTLEGLRIEDSLTELTLMSAERIVLGEPSHAVFPLHAELAPDEVRLGSLAIDGIVLELASELGEELFFDTPLQDGQGRMTIERVRGESLTHDAIGMLEITGVAGAAENLDEIGSGSFTLASLRLEELTGLDTEGEETLASLLLRDLDVDASELVGSLAMLDVDGDFNDGKGGMRLEGLQLDLARMIELAPEEERTQLRMVSNVLTDGSGELRLDAALLGSWQEKGEHSVLVSDSQIDVQDALRLLFDVNLPVRLPAGVTPADAFADPDWLERATLLGGDMRLSLTDAGLFARLATLGAAMEGMTEAQYVEQARTQAQGLGMMFGPEAQAVLLGLVELLEGSAEELEVRLNLPAESSVASYQTDPLGVVDKLNVKVETR</sequence>
<keyword evidence="2" id="KW-1185">Reference proteome</keyword>
<proteinExistence type="predicted"/>
<dbReference type="RefSeq" id="WP_219790344.1">
    <property type="nucleotide sequence ID" value="NZ_JAHYCA010000001.1"/>
</dbReference>
<comment type="caution">
    <text evidence="1">The sequence shown here is derived from an EMBL/GenBank/DDBJ whole genome shotgun (WGS) entry which is preliminary data.</text>
</comment>
<gene>
    <name evidence="1" type="ORF">KPL81_01105</name>
</gene>
<reference evidence="1 2" key="1">
    <citation type="submission" date="2021-07" db="EMBL/GenBank/DDBJ databases">
        <authorList>
            <person name="So Y."/>
        </authorList>
    </citation>
    <scope>NUCLEOTIDE SEQUENCE [LARGE SCALE GENOMIC DNA]</scope>
    <source>
        <strain evidence="1 2">Y3S6</strain>
    </source>
</reference>
<protein>
    <submittedName>
        <fullName evidence="1">Uncharacterized protein</fullName>
    </submittedName>
</protein>
<organism evidence="1 2">
    <name type="scientific">Billgrantia antri</name>
    <dbReference type="NCBI Taxonomy" id="2846777"/>
    <lineage>
        <taxon>Bacteria</taxon>
        <taxon>Pseudomonadati</taxon>
        <taxon>Pseudomonadota</taxon>
        <taxon>Gammaproteobacteria</taxon>
        <taxon>Oceanospirillales</taxon>
        <taxon>Halomonadaceae</taxon>
        <taxon>Billgrantia</taxon>
    </lineage>
</organism>
<dbReference type="EMBL" id="JAHYCA010000001">
    <property type="protein sequence ID" value="MBW6389759.1"/>
    <property type="molecule type" value="Genomic_DNA"/>
</dbReference>
<name>A0ABS6ZI74_9GAMM</name>
<dbReference type="Proteomes" id="UP000769617">
    <property type="component" value="Unassembled WGS sequence"/>
</dbReference>
<accession>A0ABS6ZI74</accession>